<dbReference type="AlphaFoldDB" id="A0A6A6F3F4"/>
<dbReference type="OrthoDB" id="5337308at2759"/>
<organism evidence="2 3">
    <name type="scientific">Cercospora zeae-maydis SCOH1-5</name>
    <dbReference type="NCBI Taxonomy" id="717836"/>
    <lineage>
        <taxon>Eukaryota</taxon>
        <taxon>Fungi</taxon>
        <taxon>Dikarya</taxon>
        <taxon>Ascomycota</taxon>
        <taxon>Pezizomycotina</taxon>
        <taxon>Dothideomycetes</taxon>
        <taxon>Dothideomycetidae</taxon>
        <taxon>Mycosphaerellales</taxon>
        <taxon>Mycosphaerellaceae</taxon>
        <taxon>Cercospora</taxon>
    </lineage>
</organism>
<name>A0A6A6F3F4_9PEZI</name>
<dbReference type="Proteomes" id="UP000799539">
    <property type="component" value="Unassembled WGS sequence"/>
</dbReference>
<feature type="chain" id="PRO_5025630724" evidence="1">
    <location>
        <begin position="30"/>
        <end position="309"/>
    </location>
</feature>
<gene>
    <name evidence="2" type="ORF">CERZMDRAFT_102176</name>
</gene>
<sequence length="309" mass="33898">MVKLPVRLSNSGTMIASLCLLAVLPLSVCAPAQPAGDLCSLSVGVTASNSTLITRADADREENWFPFDNRALALSEEQINQLSATEEQKKRLRGAKRGFQVLQAMRSPVSRPPTAYVPYVPVPGTPPGPTSNDLLRSHGWRTTGNREYDELASNGLHPAFLDLGIATGEDDWIHSVIRHQKESIDRATGKVYPPTGGEYESAFNFQDGVIVSIEAWSPDVTALKPEFRVPANLVIPLKTFSDVVFLNYRGCMSRNGVDYNLAPKIQHIFLHNPVEQGTPNFLQSVTGKKNADEVGKARHPIAIVLYMKH</sequence>
<keyword evidence="3" id="KW-1185">Reference proteome</keyword>
<evidence type="ECO:0000313" key="2">
    <source>
        <dbReference type="EMBL" id="KAF2207689.1"/>
    </source>
</evidence>
<evidence type="ECO:0000256" key="1">
    <source>
        <dbReference type="SAM" id="SignalP"/>
    </source>
</evidence>
<feature type="signal peptide" evidence="1">
    <location>
        <begin position="1"/>
        <end position="29"/>
    </location>
</feature>
<evidence type="ECO:0000313" key="3">
    <source>
        <dbReference type="Proteomes" id="UP000799539"/>
    </source>
</evidence>
<proteinExistence type="predicted"/>
<accession>A0A6A6F3F4</accession>
<protein>
    <submittedName>
        <fullName evidence="2">Uncharacterized protein</fullName>
    </submittedName>
</protein>
<dbReference type="EMBL" id="ML992701">
    <property type="protein sequence ID" value="KAF2207689.1"/>
    <property type="molecule type" value="Genomic_DNA"/>
</dbReference>
<keyword evidence="1" id="KW-0732">Signal</keyword>
<reference evidence="2" key="1">
    <citation type="journal article" date="2020" name="Stud. Mycol.">
        <title>101 Dothideomycetes genomes: a test case for predicting lifestyles and emergence of pathogens.</title>
        <authorList>
            <person name="Haridas S."/>
            <person name="Albert R."/>
            <person name="Binder M."/>
            <person name="Bloem J."/>
            <person name="Labutti K."/>
            <person name="Salamov A."/>
            <person name="Andreopoulos B."/>
            <person name="Baker S."/>
            <person name="Barry K."/>
            <person name="Bills G."/>
            <person name="Bluhm B."/>
            <person name="Cannon C."/>
            <person name="Castanera R."/>
            <person name="Culley D."/>
            <person name="Daum C."/>
            <person name="Ezra D."/>
            <person name="Gonzalez J."/>
            <person name="Henrissat B."/>
            <person name="Kuo A."/>
            <person name="Liang C."/>
            <person name="Lipzen A."/>
            <person name="Lutzoni F."/>
            <person name="Magnuson J."/>
            <person name="Mondo S."/>
            <person name="Nolan M."/>
            <person name="Ohm R."/>
            <person name="Pangilinan J."/>
            <person name="Park H.-J."/>
            <person name="Ramirez L."/>
            <person name="Alfaro M."/>
            <person name="Sun H."/>
            <person name="Tritt A."/>
            <person name="Yoshinaga Y."/>
            <person name="Zwiers L.-H."/>
            <person name="Turgeon B."/>
            <person name="Goodwin S."/>
            <person name="Spatafora J."/>
            <person name="Crous P."/>
            <person name="Grigoriev I."/>
        </authorList>
    </citation>
    <scope>NUCLEOTIDE SEQUENCE</scope>
    <source>
        <strain evidence="2">SCOH1-5</strain>
    </source>
</reference>